<keyword evidence="6" id="KW-0677">Repeat</keyword>
<dbReference type="InterPro" id="IPR045089">
    <property type="entry name" value="PGGT1B-like"/>
</dbReference>
<keyword evidence="3" id="KW-0637">Prenyltransferase</keyword>
<sequence length="496" mass="54191">MTEQTRDRSEGNGAPFHASKHALFCFRSLKFLPSPYQAEDQARYAIEQINPLIMTLTARLFLFHDRMPLAYFCLSSLSLLPSTCLSPTNDPSLSALDVLLKPEQRQGYIDWVYEQQSPGGGFRGGDSMAAVGVGESAIHQLSFEYNSINLVPLASQRDQDDFDRLMDYPDSDSDSHSGRGNASHMPSPAPPSKLEHPLAPANLIQTYTAILILGILEDDFSRLDRKALLRFIARCQNEDGSFLQFPSCPEAGDPRSTYAAFVLASMLDDWFSIDLDAALAFLITCQRPDGGFATGPRSEAQGGTTYCSIACFSLASRLDSLPTPQDLLRSLVGKQVASFATPPSTTSSSSSSSSISAEDPDLDPHPLAGFQGRLSKPPDACYSFWTVASLSLISPLFERSEPSRGSEPIPSARKWYNPSMDREWLLSCQHAVYGGIARESGAMPDVYHTYLSLAALSLGSDSSSGKDLGLAPLVPGWNCSVKVKEYLQQQRRLRGK</sequence>
<feature type="domain" description="Prenyltransferase alpha-alpha toroid" evidence="9">
    <location>
        <begin position="64"/>
        <end position="462"/>
    </location>
</feature>
<keyword evidence="4" id="KW-0808">Transferase</keyword>
<reference evidence="10 11" key="1">
    <citation type="submission" date="2016-11" db="EMBL/GenBank/DDBJ databases">
        <authorList>
            <person name="Jaros S."/>
            <person name="Januszkiewicz K."/>
            <person name="Wedrychowicz H."/>
        </authorList>
    </citation>
    <scope>NUCLEOTIDE SEQUENCE [LARGE SCALE GENOMIC DNA]</scope>
</reference>
<comment type="similarity">
    <text evidence="2">Belongs to the protein prenyltransferase subunit beta family.</text>
</comment>
<feature type="region of interest" description="Disordered" evidence="8">
    <location>
        <begin position="162"/>
        <end position="196"/>
    </location>
</feature>
<dbReference type="EMBL" id="FQNC01000043">
    <property type="protein sequence ID" value="SGY49968.1"/>
    <property type="molecule type" value="Genomic_DNA"/>
</dbReference>
<dbReference type="Gene3D" id="1.50.10.20">
    <property type="match status" value="1"/>
</dbReference>
<evidence type="ECO:0000256" key="7">
    <source>
        <dbReference type="ARBA" id="ARBA00022833"/>
    </source>
</evidence>
<evidence type="ECO:0000313" key="11">
    <source>
        <dbReference type="Proteomes" id="UP000249464"/>
    </source>
</evidence>
<dbReference type="SUPFAM" id="SSF48239">
    <property type="entry name" value="Terpenoid cyclases/Protein prenyltransferases"/>
    <property type="match status" value="1"/>
</dbReference>
<gene>
    <name evidence="10" type="primary">BQ5605_C001g00841</name>
    <name evidence="10" type="ORF">BQ5605_C001G00841</name>
</gene>
<dbReference type="Proteomes" id="UP000249464">
    <property type="component" value="Unassembled WGS sequence"/>
</dbReference>
<accession>A0A2X0P0W4</accession>
<proteinExistence type="inferred from homology"/>
<evidence type="ECO:0000259" key="9">
    <source>
        <dbReference type="Pfam" id="PF00432"/>
    </source>
</evidence>
<dbReference type="STRING" id="796604.A0A2X0P0W4"/>
<feature type="region of interest" description="Disordered" evidence="8">
    <location>
        <begin position="339"/>
        <end position="369"/>
    </location>
</feature>
<dbReference type="InterPro" id="IPR008930">
    <property type="entry name" value="Terpenoid_cyclase/PrenylTrfase"/>
</dbReference>
<comment type="cofactor">
    <cofactor evidence="1">
        <name>Zn(2+)</name>
        <dbReference type="ChEBI" id="CHEBI:29105"/>
    </cofactor>
</comment>
<evidence type="ECO:0000256" key="4">
    <source>
        <dbReference type="ARBA" id="ARBA00022679"/>
    </source>
</evidence>
<dbReference type="AlphaFoldDB" id="A0A2X0P0W4"/>
<dbReference type="InterPro" id="IPR001330">
    <property type="entry name" value="Prenyltrans"/>
</dbReference>
<feature type="compositionally biased region" description="Low complexity" evidence="8">
    <location>
        <begin position="339"/>
        <end position="357"/>
    </location>
</feature>
<keyword evidence="5" id="KW-0479">Metal-binding</keyword>
<dbReference type="GO" id="GO:0046872">
    <property type="term" value="F:metal ion binding"/>
    <property type="evidence" value="ECO:0007669"/>
    <property type="project" value="UniProtKB-KW"/>
</dbReference>
<evidence type="ECO:0000256" key="2">
    <source>
        <dbReference type="ARBA" id="ARBA00010497"/>
    </source>
</evidence>
<feature type="compositionally biased region" description="Basic and acidic residues" evidence="8">
    <location>
        <begin position="162"/>
        <end position="177"/>
    </location>
</feature>
<keyword evidence="7" id="KW-0862">Zinc</keyword>
<keyword evidence="11" id="KW-1185">Reference proteome</keyword>
<protein>
    <submittedName>
        <fullName evidence="10">BQ5605_C001g00841 protein</fullName>
    </submittedName>
</protein>
<evidence type="ECO:0000256" key="3">
    <source>
        <dbReference type="ARBA" id="ARBA00022602"/>
    </source>
</evidence>
<organism evidence="10 11">
    <name type="scientific">Microbotryum silenes-dioicae</name>
    <dbReference type="NCBI Taxonomy" id="796604"/>
    <lineage>
        <taxon>Eukaryota</taxon>
        <taxon>Fungi</taxon>
        <taxon>Dikarya</taxon>
        <taxon>Basidiomycota</taxon>
        <taxon>Pucciniomycotina</taxon>
        <taxon>Microbotryomycetes</taxon>
        <taxon>Microbotryales</taxon>
        <taxon>Microbotryaceae</taxon>
        <taxon>Microbotryum</taxon>
    </lineage>
</organism>
<dbReference type="PANTHER" id="PTHR11774:SF4">
    <property type="entry name" value="GERANYLGERANYL TRANSFERASE TYPE-1 SUBUNIT BETA"/>
    <property type="match status" value="1"/>
</dbReference>
<evidence type="ECO:0000256" key="8">
    <source>
        <dbReference type="SAM" id="MobiDB-lite"/>
    </source>
</evidence>
<name>A0A2X0P0W4_9BASI</name>
<evidence type="ECO:0000256" key="5">
    <source>
        <dbReference type="ARBA" id="ARBA00022723"/>
    </source>
</evidence>
<dbReference type="Pfam" id="PF00432">
    <property type="entry name" value="Prenyltrans"/>
    <property type="match status" value="1"/>
</dbReference>
<evidence type="ECO:0000256" key="6">
    <source>
        <dbReference type="ARBA" id="ARBA00022737"/>
    </source>
</evidence>
<dbReference type="PANTHER" id="PTHR11774">
    <property type="entry name" value="GERANYLGERANYL TRANSFERASE TYPE BETA SUBUNIT"/>
    <property type="match status" value="1"/>
</dbReference>
<evidence type="ECO:0000256" key="1">
    <source>
        <dbReference type="ARBA" id="ARBA00001947"/>
    </source>
</evidence>
<evidence type="ECO:0000313" key="10">
    <source>
        <dbReference type="EMBL" id="SGY49968.1"/>
    </source>
</evidence>
<dbReference type="GO" id="GO:0005953">
    <property type="term" value="C:CAAX-protein geranylgeranyltransferase complex"/>
    <property type="evidence" value="ECO:0007669"/>
    <property type="project" value="TreeGrafter"/>
</dbReference>
<dbReference type="GO" id="GO:0004662">
    <property type="term" value="F:CAAX-protein geranylgeranyltransferase activity"/>
    <property type="evidence" value="ECO:0007669"/>
    <property type="project" value="TreeGrafter"/>
</dbReference>